<evidence type="ECO:0000313" key="12">
    <source>
        <dbReference type="EMBL" id="GEU90959.1"/>
    </source>
</evidence>
<feature type="compositionally biased region" description="Gly residues" evidence="9">
    <location>
        <begin position="462"/>
        <end position="486"/>
    </location>
</feature>
<keyword evidence="4" id="KW-0255">Endonuclease</keyword>
<dbReference type="InterPro" id="IPR036397">
    <property type="entry name" value="RNaseH_sf"/>
</dbReference>
<feature type="coiled-coil region" evidence="8">
    <location>
        <begin position="351"/>
        <end position="378"/>
    </location>
</feature>
<dbReference type="PANTHER" id="PTHR15503">
    <property type="entry name" value="LDOC1 RELATED"/>
    <property type="match status" value="1"/>
</dbReference>
<gene>
    <name evidence="12" type="ORF">Tci_062937</name>
</gene>
<evidence type="ECO:0000256" key="8">
    <source>
        <dbReference type="SAM" id="Coils"/>
    </source>
</evidence>
<keyword evidence="3" id="KW-0540">Nuclease</keyword>
<feature type="region of interest" description="Disordered" evidence="9">
    <location>
        <begin position="444"/>
        <end position="492"/>
    </location>
</feature>
<comment type="caution">
    <text evidence="12">The sequence shown here is derived from an EMBL/GenBank/DDBJ whole genome shotgun (WGS) entry which is preliminary data.</text>
</comment>
<dbReference type="InterPro" id="IPR041373">
    <property type="entry name" value="RT_RNaseH"/>
</dbReference>
<dbReference type="InterPro" id="IPR036875">
    <property type="entry name" value="Znf_CCHC_sf"/>
</dbReference>
<feature type="compositionally biased region" description="Basic and acidic residues" evidence="9">
    <location>
        <begin position="205"/>
        <end position="226"/>
    </location>
</feature>
<dbReference type="Pfam" id="PF08284">
    <property type="entry name" value="RVP_2"/>
    <property type="match status" value="1"/>
</dbReference>
<dbReference type="Pfam" id="PF00098">
    <property type="entry name" value="zf-CCHC"/>
    <property type="match status" value="1"/>
</dbReference>
<dbReference type="SUPFAM" id="SSF56672">
    <property type="entry name" value="DNA/RNA polymerases"/>
    <property type="match status" value="2"/>
</dbReference>
<dbReference type="Gene3D" id="1.10.340.70">
    <property type="match status" value="1"/>
</dbReference>
<feature type="region of interest" description="Disordered" evidence="9">
    <location>
        <begin position="59"/>
        <end position="141"/>
    </location>
</feature>
<dbReference type="GO" id="GO:0004519">
    <property type="term" value="F:endonuclease activity"/>
    <property type="evidence" value="ECO:0007669"/>
    <property type="project" value="UniProtKB-KW"/>
</dbReference>
<feature type="region of interest" description="Disordered" evidence="9">
    <location>
        <begin position="157"/>
        <end position="241"/>
    </location>
</feature>
<evidence type="ECO:0000256" key="2">
    <source>
        <dbReference type="ARBA" id="ARBA00022695"/>
    </source>
</evidence>
<keyword evidence="7" id="KW-0863">Zinc-finger</keyword>
<feature type="region of interest" description="Disordered" evidence="9">
    <location>
        <begin position="1502"/>
        <end position="1530"/>
    </location>
</feature>
<dbReference type="InterPro" id="IPR005162">
    <property type="entry name" value="Retrotrans_gag_dom"/>
</dbReference>
<dbReference type="EMBL" id="BKCJ010010300">
    <property type="protein sequence ID" value="GEU90959.1"/>
    <property type="molecule type" value="Genomic_DNA"/>
</dbReference>
<dbReference type="InterPro" id="IPR012337">
    <property type="entry name" value="RNaseH-like_sf"/>
</dbReference>
<feature type="region of interest" description="Disordered" evidence="9">
    <location>
        <begin position="2593"/>
        <end position="2625"/>
    </location>
</feature>
<dbReference type="InterPro" id="IPR001878">
    <property type="entry name" value="Znf_CCHC"/>
</dbReference>
<feature type="non-terminal residue" evidence="12">
    <location>
        <position position="3069"/>
    </location>
</feature>
<dbReference type="InterPro" id="IPR013103">
    <property type="entry name" value="RVT_2"/>
</dbReference>
<keyword evidence="7" id="KW-0862">Zinc</keyword>
<evidence type="ECO:0000256" key="3">
    <source>
        <dbReference type="ARBA" id="ARBA00022722"/>
    </source>
</evidence>
<dbReference type="CDD" id="cd09272">
    <property type="entry name" value="RNase_HI_RT_Ty1"/>
    <property type="match status" value="1"/>
</dbReference>
<dbReference type="GO" id="GO:0015074">
    <property type="term" value="P:DNA integration"/>
    <property type="evidence" value="ECO:0007669"/>
    <property type="project" value="InterPro"/>
</dbReference>
<dbReference type="SUPFAM" id="SSF57756">
    <property type="entry name" value="Retrovirus zinc finger-like domains"/>
    <property type="match status" value="1"/>
</dbReference>
<dbReference type="GO" id="GO:0008270">
    <property type="term" value="F:zinc ion binding"/>
    <property type="evidence" value="ECO:0007669"/>
    <property type="project" value="UniProtKB-KW"/>
</dbReference>
<evidence type="ECO:0000256" key="7">
    <source>
        <dbReference type="PROSITE-ProRule" id="PRU00047"/>
    </source>
</evidence>
<dbReference type="SUPFAM" id="SSF53098">
    <property type="entry name" value="Ribonuclease H-like"/>
    <property type="match status" value="1"/>
</dbReference>
<dbReference type="Pfam" id="PF17917">
    <property type="entry name" value="RT_RNaseH"/>
    <property type="match status" value="1"/>
</dbReference>
<feature type="region of interest" description="Disordered" evidence="9">
    <location>
        <begin position="2116"/>
        <end position="2146"/>
    </location>
</feature>
<sequence>MAVSVILVSSDVSENSMGTPTRRVILFGFIPTIIPDTTPVITLHTTQTDTTVIPTEIPIIAPTIPPSPDYTPASLDYSPASDTESDPSKDPSSDHIPPLPATLPFLSSADDTTYNDTPDTPPSPTHGTPFNEITSSIQRSPVIPRRRVMILAPRQPIPYGQPYRYHPNGPQLAVRHSVDHSSSDYFSPDDSAQDSSLDSSSEASSDFHSDASSDPSSRHSLSDHSSLDLPSTFAGPSRKRRMSPMTSVLALPPVPRALTPFHADLIPLPKRVRDSSYLADVEVGPRETKVERVTHPAMPEDIPEPTQEGAVEDTYETLGDLVQRFHDHTHAIPVHRIHVIKGIQRKQRNRIVGVESAVTALTERVAEMERDNRRLRGTASVEILSSSISNDRSVRNSYSLYFENVVTKMPNIRSETSMTHEEVKELVACRVAEEMEAREAARNLETLNENGDEQEGENRGNENGGNRGNENGDNGGNEGNGNGGNGENRNHGMNYKGFMPMAQECTFQDFLKCKPHTFLGTKCIVGLTRLFKKMETVFNISKFPPKYQVKYATCTLQDSALTWWNSHKRTIGVDAAYAMKWAGLMKLMTKVYCPRNEELILLCTRMVPNEEDIVERFIGGLLDNIQGNVIAANPARLQDAIRIAYQLMEKKLQGYAARSAENIRRMETSAYTAGSNERKGPGPFKKDYPKIRSQNRRNQTRNKTRGNEVTAKACAISGGGTNPDSNVVTGTFLLNNCYASMLFDLGADRSFVSTTFSALLDVVSSTLDTSYAIELADGRVSETNIVLRGCTLGLLGHPFNIDLIPVELRSFDVIINMDWLEKYHALIIYDENVVRIPYGDEVLIILGDNCDDGNLPGLPPAQQVEFQIDLVPGAAPVARAPHRLAPAEMQELSTQLQELSDRGFIRPSSSPWGAPSSRGRHSKDSIQDSVWALRVPRLGAVLMQKEKVIAYASHQRKVHEKNYTTYDIELGAVVFALKMWRHYLYELLSDYDCEIRYHPEKANVVTDALSRKERSKPLRVRALVMTIGLNLPKQILSAQSESRKEENFINEDLQDLKKQYWWPNMKAEITTYVSKCLTCAKAAPFEVLYGRKCRSPIGWAEVKDRQLTDPEIIHETTEKIVPIKSRIKVVRDRQKIYVDVRWKLLEFQVGDKAILKVSPWIGVIHFGKQGKLNPHYIGPFKISARNSKRGPEVTWERKDQMQIFSQILRRWQVPHHELWGQSSSKQERIGHSLCFVLEMLTNVTPPDTYSVQAPYGGVTDGNSQMYLTFTNKPKDNTLTGSVPDQDEASRVYGIENVIFAHRNSFLSLIFTVSENALDTPYRKRVDTPDRDLIYYAYSCDGLALLRRILFAGYDNNLRVFEHDVKGTTTSSSNTQNMAFVSAENTSITNDVSTAYSVSFPLVLKSQKKGSSTYTDEVIHSFFANQSSAPQLDYDDLEQINDDGIEEMDLKWQVAMIFMRIKKFHNRTGRKLQFDTKDPVGFDKTKVECFNCHKIGHFARDCRAKGNQDSRRRDDGYNRNKTRDNGKRPAYQRDSKALVTIDGNDIEWSGHVEKDAHNYAMMAYSSNNLGSGNEVSNLEDTHVNDRFADRMHAVPPPMTENYMPSGPDVEINCSKFTYGPKHTSADESDSKPSKYASCESDSSVETSTSMPEPVENGSKVDKEKPRFAFTDSVKHAKTSRENIKETGTTNHSPKIEKQDRNGHTRKGLGYAFTRKACFVCGSFSHLIRDYDFHEKRMAQQVELTKSKNNVTGQRENRPVRNNVQRVNNQNKFVPSVLLTRTGKFPVNAARQNYSSQASSTSTASKANTARPFVNETRPKIIFYKTYSPNKRPFHNTTTRRTTFSYQKVNAVRNKSLSAIEGNRDTAIKALAAHLADYQEFKGGFVAFGGSNERITGKGKIKIGRKESNTRPLVRPRRFSWVYFLKSMDEITPILKDFIRQAENQFNHKVKTIRSDNGTKFKNKKLIEFCGLKVIKREYSNARTPQQNGVSERKNRTLIKVARTMLADSFLPTTFWVEAVNTACYVLNRVLMTKPQNKTPYELLTGKFDGNSDSWVLVGYSLNSKAFRKIKLTNLQVQKKLTIVQNTGFKTCEKPVSRVKQVFLEELEKLKRQEKEANDAAESLRKEATHDIQNASTSSTNLINTPSTPLSTAGPLRAFNDGELSYPDPSKCDLPFGKKAIGTKWVYMNKKDERGVVVRNKACLVAQGHRQNEGIDYDEVFAPVARIETIRIFLAFASYMGFIVYQIDVKSAFLYGTIDEEVYVSQPLGFIDPKFPNKVKQKEDGIFISQDKYVAEILKKFDFLSVKTASTPIETQKPLVKDEEGANVDIHLYRYLKGQPKLGLWYPKVSSFDMESYSDSDYAGANLDSKSITGGCQFLSRRLISWQCKKQTIVATSTIKAEYVAAAHYRGQVLWIQNQLLDYGFNFMNTKIYIDNECTICIVKNPVFHSKTKYIEIRHHFIRDAYEKKLIQVLKIHTDDNVADLLTKAFDVSSKELASPKQTALGKDISNLLMAGRLPKTILPTSALVPKQPLGMNLASLWHQQSFVLLQIRSLTSQVIDHQLGDMSHHKDIYDNPSLTKKVFAIMKRVGTGFSEQTQAPKVPSPEPSLEHKLPSPSNDPLPGGKDSLKLKELMDLCTHLSNKVLELESEVIDIKCTYKERIEKLKGRVDRLEKENMVLKEPHSVHSKVDTGAPVMEKEKSFKQGRIIADIDKDDVDDEEPAEVEVLEVVTAAKLIMEVVTTTGATTTAEATKASVLRRRRGVVIQDPEETTSTVVVHSEVQYKDEENGILIEEPKSLKGQAHIEQDEAFARQLEAELNADINWNAVIKQVKRSQRLNDVVMKYQDLKRKPLTKVQERKNMIIYLKNMTGYKMNYFKGMTYSEIRPLFKKHYNYNQAFLKEVNEERYPLTHFTLEQESEMSLELLRLRCKGEMKRFLLVWKKKRMAQQVVLGDLALKVRAIRRIEFIEYVVSSNAGGNPPPVTIHTWLERFNKQKPHSFEKATAPAKGGDAWLVRVTWADFKKLFFLQFFPRAEQERLKREYHSIHQTSTETITEFMQRFLRLAGFLGAA</sequence>
<feature type="domain" description="Integrase catalytic" evidence="11">
    <location>
        <begin position="1949"/>
        <end position="2046"/>
    </location>
</feature>
<feature type="region of interest" description="Disordered" evidence="9">
    <location>
        <begin position="903"/>
        <end position="923"/>
    </location>
</feature>
<name>A0A6L2P045_TANCI</name>
<feature type="compositionally biased region" description="Basic residues" evidence="9">
    <location>
        <begin position="693"/>
        <end position="704"/>
    </location>
</feature>
<dbReference type="PANTHER" id="PTHR15503:SF45">
    <property type="entry name" value="RNA-DIRECTED DNA POLYMERASE HOMOLOG"/>
    <property type="match status" value="1"/>
</dbReference>
<feature type="compositionally biased region" description="Polar residues" evidence="9">
    <location>
        <begin position="1638"/>
        <end position="1649"/>
    </location>
</feature>
<dbReference type="SUPFAM" id="SSF50630">
    <property type="entry name" value="Acid proteases"/>
    <property type="match status" value="1"/>
</dbReference>
<feature type="compositionally biased region" description="Basic and acidic residues" evidence="9">
    <location>
        <begin position="1692"/>
        <end position="1701"/>
    </location>
</feature>
<dbReference type="InterPro" id="IPR021109">
    <property type="entry name" value="Peptidase_aspartic_dom_sf"/>
</dbReference>
<dbReference type="Gene3D" id="2.40.70.10">
    <property type="entry name" value="Acid Proteases"/>
    <property type="match status" value="1"/>
</dbReference>
<organism evidence="12">
    <name type="scientific">Tanacetum cinerariifolium</name>
    <name type="common">Dalmatian daisy</name>
    <name type="synonym">Chrysanthemum cinerariifolium</name>
    <dbReference type="NCBI Taxonomy" id="118510"/>
    <lineage>
        <taxon>Eukaryota</taxon>
        <taxon>Viridiplantae</taxon>
        <taxon>Streptophyta</taxon>
        <taxon>Embryophyta</taxon>
        <taxon>Tracheophyta</taxon>
        <taxon>Spermatophyta</taxon>
        <taxon>Magnoliopsida</taxon>
        <taxon>eudicotyledons</taxon>
        <taxon>Gunneridae</taxon>
        <taxon>Pentapetalae</taxon>
        <taxon>asterids</taxon>
        <taxon>campanulids</taxon>
        <taxon>Asterales</taxon>
        <taxon>Asteraceae</taxon>
        <taxon>Asteroideae</taxon>
        <taxon>Anthemideae</taxon>
        <taxon>Anthemidinae</taxon>
        <taxon>Tanacetum</taxon>
    </lineage>
</organism>
<dbReference type="Gene3D" id="3.30.420.10">
    <property type="entry name" value="Ribonuclease H-like superfamily/Ribonuclease H"/>
    <property type="match status" value="1"/>
</dbReference>
<reference evidence="12" key="1">
    <citation type="journal article" date="2019" name="Sci. Rep.">
        <title>Draft genome of Tanacetum cinerariifolium, the natural source of mosquito coil.</title>
        <authorList>
            <person name="Yamashiro T."/>
            <person name="Shiraishi A."/>
            <person name="Satake H."/>
            <person name="Nakayama K."/>
        </authorList>
    </citation>
    <scope>NUCLEOTIDE SEQUENCE</scope>
</reference>
<feature type="region of interest" description="Disordered" evidence="9">
    <location>
        <begin position="1619"/>
        <end position="1701"/>
    </location>
</feature>
<evidence type="ECO:0000256" key="6">
    <source>
        <dbReference type="ARBA" id="ARBA00022918"/>
    </source>
</evidence>
<dbReference type="PROSITE" id="PS50158">
    <property type="entry name" value="ZF_CCHC"/>
    <property type="match status" value="1"/>
</dbReference>
<dbReference type="InterPro" id="IPR001584">
    <property type="entry name" value="Integrase_cat-core"/>
</dbReference>
<dbReference type="Pfam" id="PF17921">
    <property type="entry name" value="Integrase_H2C2"/>
    <property type="match status" value="1"/>
</dbReference>
<feature type="compositionally biased region" description="Polar residues" evidence="9">
    <location>
        <begin position="2129"/>
        <end position="2146"/>
    </location>
</feature>
<dbReference type="GO" id="GO:0016787">
    <property type="term" value="F:hydrolase activity"/>
    <property type="evidence" value="ECO:0007669"/>
    <property type="project" value="UniProtKB-KW"/>
</dbReference>
<dbReference type="PROSITE" id="PS50994">
    <property type="entry name" value="INTEGRASE"/>
    <property type="match status" value="1"/>
</dbReference>
<feature type="region of interest" description="Disordered" evidence="9">
    <location>
        <begin position="669"/>
        <end position="708"/>
    </location>
</feature>
<dbReference type="CDD" id="cd00303">
    <property type="entry name" value="retropepsin_like"/>
    <property type="match status" value="1"/>
</dbReference>
<evidence type="ECO:0000256" key="9">
    <source>
        <dbReference type="SAM" id="MobiDB-lite"/>
    </source>
</evidence>
<dbReference type="Pfam" id="PF07727">
    <property type="entry name" value="RVT_2"/>
    <property type="match status" value="1"/>
</dbReference>
<evidence type="ECO:0000256" key="5">
    <source>
        <dbReference type="ARBA" id="ARBA00022801"/>
    </source>
</evidence>
<feature type="compositionally biased region" description="Basic and acidic residues" evidence="9">
    <location>
        <begin position="1622"/>
        <end position="1631"/>
    </location>
</feature>
<dbReference type="Pfam" id="PF03732">
    <property type="entry name" value="Retrotrans_gag"/>
    <property type="match status" value="1"/>
</dbReference>
<dbReference type="InterPro" id="IPR032567">
    <property type="entry name" value="RTL1-rel"/>
</dbReference>
<proteinExistence type="predicted"/>
<dbReference type="GO" id="GO:0003676">
    <property type="term" value="F:nucleic acid binding"/>
    <property type="evidence" value="ECO:0007669"/>
    <property type="project" value="InterPro"/>
</dbReference>
<keyword evidence="6" id="KW-0695">RNA-directed DNA polymerase</keyword>
<dbReference type="SMART" id="SM00343">
    <property type="entry name" value="ZnF_C2HC"/>
    <property type="match status" value="2"/>
</dbReference>
<keyword evidence="5" id="KW-0378">Hydrolase</keyword>
<keyword evidence="7" id="KW-0479">Metal-binding</keyword>
<accession>A0A6L2P045</accession>
<feature type="compositionally biased region" description="Basic and acidic residues" evidence="9">
    <location>
        <begin position="2116"/>
        <end position="2128"/>
    </location>
</feature>
<feature type="domain" description="CCHC-type" evidence="10">
    <location>
        <begin position="1488"/>
        <end position="1502"/>
    </location>
</feature>
<evidence type="ECO:0000259" key="11">
    <source>
        <dbReference type="PROSITE" id="PS50994"/>
    </source>
</evidence>
<dbReference type="InterPro" id="IPR043502">
    <property type="entry name" value="DNA/RNA_pol_sf"/>
</dbReference>
<feature type="compositionally biased region" description="Basic and acidic residues" evidence="9">
    <location>
        <begin position="1657"/>
        <end position="1683"/>
    </location>
</feature>
<keyword evidence="1" id="KW-0808">Transferase</keyword>
<dbReference type="GO" id="GO:0003964">
    <property type="term" value="F:RNA-directed DNA polymerase activity"/>
    <property type="evidence" value="ECO:0007669"/>
    <property type="project" value="UniProtKB-KW"/>
</dbReference>
<dbReference type="InterPro" id="IPR041588">
    <property type="entry name" value="Integrase_H2C2"/>
</dbReference>
<keyword evidence="8" id="KW-0175">Coiled coil</keyword>
<dbReference type="Gene3D" id="3.10.10.10">
    <property type="entry name" value="HIV Type 1 Reverse Transcriptase, subunit A, domain 1"/>
    <property type="match status" value="1"/>
</dbReference>
<evidence type="ECO:0000256" key="4">
    <source>
        <dbReference type="ARBA" id="ARBA00022759"/>
    </source>
</evidence>
<keyword evidence="2" id="KW-0548">Nucleotidyltransferase</keyword>
<feature type="compositionally biased region" description="Low complexity" evidence="9">
    <location>
        <begin position="188"/>
        <end position="204"/>
    </location>
</feature>
<feature type="compositionally biased region" description="Basic and acidic residues" evidence="9">
    <location>
        <begin position="676"/>
        <end position="690"/>
    </location>
</feature>
<evidence type="ECO:0000259" key="10">
    <source>
        <dbReference type="PROSITE" id="PS50158"/>
    </source>
</evidence>
<evidence type="ECO:0000256" key="1">
    <source>
        <dbReference type="ARBA" id="ARBA00022679"/>
    </source>
</evidence>
<dbReference type="Gene3D" id="4.10.60.10">
    <property type="entry name" value="Zinc finger, CCHC-type"/>
    <property type="match status" value="1"/>
</dbReference>
<protein>
    <submittedName>
        <fullName evidence="12">Copia protein</fullName>
    </submittedName>
</protein>